<keyword evidence="5 12" id="KW-0472">Membrane</keyword>
<evidence type="ECO:0000256" key="10">
    <source>
        <dbReference type="ARBA" id="ARBA00049660"/>
    </source>
</evidence>
<dbReference type="EMBL" id="CDMZ01005717">
    <property type="protein sequence ID" value="CEM53686.1"/>
    <property type="molecule type" value="Genomic_DNA"/>
</dbReference>
<organism evidence="13">
    <name type="scientific">Chromera velia CCMP2878</name>
    <dbReference type="NCBI Taxonomy" id="1169474"/>
    <lineage>
        <taxon>Eukaryota</taxon>
        <taxon>Sar</taxon>
        <taxon>Alveolata</taxon>
        <taxon>Colpodellida</taxon>
        <taxon>Chromeraceae</taxon>
        <taxon>Chromera</taxon>
    </lineage>
</organism>
<reference evidence="13" key="1">
    <citation type="submission" date="2014-11" db="EMBL/GenBank/DDBJ databases">
        <authorList>
            <person name="Otto D Thomas"/>
            <person name="Naeem Raeece"/>
        </authorList>
    </citation>
    <scope>NUCLEOTIDE SEQUENCE</scope>
</reference>
<evidence type="ECO:0008006" key="14">
    <source>
        <dbReference type="Google" id="ProtNLM"/>
    </source>
</evidence>
<evidence type="ECO:0000256" key="12">
    <source>
        <dbReference type="SAM" id="Phobius"/>
    </source>
</evidence>
<evidence type="ECO:0000256" key="5">
    <source>
        <dbReference type="ARBA" id="ARBA00023136"/>
    </source>
</evidence>
<evidence type="ECO:0000256" key="1">
    <source>
        <dbReference type="ARBA" id="ARBA00004651"/>
    </source>
</evidence>
<feature type="region of interest" description="Disordered" evidence="11">
    <location>
        <begin position="495"/>
        <end position="557"/>
    </location>
</feature>
<proteinExistence type="inferred from homology"/>
<dbReference type="AlphaFoldDB" id="A0A0G4I9I7"/>
<comment type="similarity">
    <text evidence="10">Belongs to the FNT transporter (TC 1.A.16) family.</text>
</comment>
<feature type="region of interest" description="Disordered" evidence="11">
    <location>
        <begin position="367"/>
        <end position="393"/>
    </location>
</feature>
<dbReference type="PROSITE" id="PS01006">
    <property type="entry name" value="FORMATE_NITRITE_TP_2"/>
    <property type="match status" value="1"/>
</dbReference>
<dbReference type="GO" id="GO:0015707">
    <property type="term" value="P:nitrite transport"/>
    <property type="evidence" value="ECO:0007669"/>
    <property type="project" value="TreeGrafter"/>
</dbReference>
<accession>A0A0G4I9I7</accession>
<evidence type="ECO:0000256" key="11">
    <source>
        <dbReference type="SAM" id="MobiDB-lite"/>
    </source>
</evidence>
<gene>
    <name evidence="13" type="ORF">Cvel_12172</name>
</gene>
<feature type="compositionally biased region" description="Polar residues" evidence="11">
    <location>
        <begin position="372"/>
        <end position="391"/>
    </location>
</feature>
<feature type="transmembrane region" description="Helical" evidence="12">
    <location>
        <begin position="208"/>
        <end position="229"/>
    </location>
</feature>
<evidence type="ECO:0000256" key="9">
    <source>
        <dbReference type="ARBA" id="ARBA00049088"/>
    </source>
</evidence>
<protein>
    <recommendedName>
        <fullName evidence="14">PAS domain-containing protein</fullName>
    </recommendedName>
</protein>
<feature type="transmembrane region" description="Helical" evidence="12">
    <location>
        <begin position="123"/>
        <end position="145"/>
    </location>
</feature>
<evidence type="ECO:0000256" key="6">
    <source>
        <dbReference type="ARBA" id="ARBA00034245"/>
    </source>
</evidence>
<dbReference type="GO" id="GO:0005886">
    <property type="term" value="C:plasma membrane"/>
    <property type="evidence" value="ECO:0007669"/>
    <property type="project" value="UniProtKB-SubCell"/>
</dbReference>
<feature type="transmembrane region" description="Helical" evidence="12">
    <location>
        <begin position="43"/>
        <end position="67"/>
    </location>
</feature>
<dbReference type="PANTHER" id="PTHR30520">
    <property type="entry name" value="FORMATE TRANSPORTER-RELATED"/>
    <property type="match status" value="1"/>
</dbReference>
<evidence type="ECO:0000256" key="3">
    <source>
        <dbReference type="ARBA" id="ARBA00022692"/>
    </source>
</evidence>
<comment type="catalytic activity">
    <reaction evidence="6">
        <text>(S)-lactate(in) + H(+)(in) = (S)-lactate(out) + H(+)(out)</text>
        <dbReference type="Rhea" id="RHEA:29415"/>
        <dbReference type="ChEBI" id="CHEBI:15378"/>
        <dbReference type="ChEBI" id="CHEBI:16651"/>
    </reaction>
</comment>
<comment type="catalytic activity">
    <reaction evidence="7">
        <text>pyruvate(out) + H(+)(out) = pyruvate(in) + H(+)(in)</text>
        <dbReference type="Rhea" id="RHEA:64720"/>
        <dbReference type="ChEBI" id="CHEBI:15361"/>
        <dbReference type="ChEBI" id="CHEBI:15378"/>
    </reaction>
</comment>
<feature type="transmembrane region" description="Helical" evidence="12">
    <location>
        <begin position="87"/>
        <end position="111"/>
    </location>
</feature>
<dbReference type="InterPro" id="IPR024002">
    <property type="entry name" value="For/NO2_transpt_CS"/>
</dbReference>
<dbReference type="Pfam" id="PF01226">
    <property type="entry name" value="Form_Nir_trans"/>
    <property type="match status" value="1"/>
</dbReference>
<evidence type="ECO:0000256" key="4">
    <source>
        <dbReference type="ARBA" id="ARBA00022989"/>
    </source>
</evidence>
<dbReference type="InterPro" id="IPR000292">
    <property type="entry name" value="For/NO2_transpt"/>
</dbReference>
<dbReference type="InterPro" id="IPR023271">
    <property type="entry name" value="Aquaporin-like"/>
</dbReference>
<sequence length="557" mass="60422">MAEGNVSHSVASTQRQFLIPKEIVVALTNMGFHKANQVVWKTVVGSIIAGFWVVFGGIFALTVAGGVSKEVTEDLPSLQKTLVGTTFWVALVFILTYGGELLTGNMMYLSLALANRRITIIQACINWSLVLLGNAIGCIFLGWMLGYEGELFKDEPWKGFVKKVGEGKVAKDFHVVFIKGIGANWMVCLAVSMAVASQDQISRTISCFLAVALFATVGLEHCVANLFFVPLAMMYGSQISVGDFLWKNLIPSILGNYVGGALFCGGGLFLLYQFEPFPVCTGSGGGLVKRKPTKKGGDDGVKELHRQLARAKDSPIEFPRVAFVKRYMKATGEVIVLTVDATVVMSPDGKPERIIAYMRYTPRGPLHVQLPPQRQASEQLQQQPLGESGTASAREGLLSADKPLTEMVGLLSMLWDGEQAVEDLRIDTVDETLCTILGYRRNQLVGLSIAKITYIDDQQLSSLILRSAVDRLTLKNRLADPSSRNLPLPAVVGVNSDEDEENDQGQGGSPLMLKPPGGDSEKDRRKKVRTAATAADVSSPKRILEEGQEGQSGGEHV</sequence>
<comment type="subcellular location">
    <subcellularLocation>
        <location evidence="1">Cell membrane</location>
        <topology evidence="1">Multi-pass membrane protein</topology>
    </subcellularLocation>
</comment>
<feature type="transmembrane region" description="Helical" evidence="12">
    <location>
        <begin position="249"/>
        <end position="272"/>
    </location>
</feature>
<feature type="transmembrane region" description="Helical" evidence="12">
    <location>
        <begin position="176"/>
        <end position="196"/>
    </location>
</feature>
<name>A0A0G4I9I7_9ALVE</name>
<keyword evidence="4 12" id="KW-1133">Transmembrane helix</keyword>
<dbReference type="VEuPathDB" id="CryptoDB:Cvel_12172"/>
<comment type="catalytic activity">
    <reaction evidence="9">
        <text>acetate(out) + H(+)(out) = acetate(in) + H(+)(in)</text>
        <dbReference type="Rhea" id="RHEA:71803"/>
        <dbReference type="ChEBI" id="CHEBI:15378"/>
        <dbReference type="ChEBI" id="CHEBI:30089"/>
    </reaction>
</comment>
<dbReference type="Gene3D" id="1.20.1080.10">
    <property type="entry name" value="Glycerol uptake facilitator protein"/>
    <property type="match status" value="1"/>
</dbReference>
<comment type="catalytic activity">
    <reaction evidence="8">
        <text>formate(in) + H(+)(in) = formate(out) + H(+)(out)</text>
        <dbReference type="Rhea" id="RHEA:80887"/>
        <dbReference type="ChEBI" id="CHEBI:15378"/>
        <dbReference type="ChEBI" id="CHEBI:15740"/>
    </reaction>
</comment>
<evidence type="ECO:0000313" key="13">
    <source>
        <dbReference type="EMBL" id="CEM53686.1"/>
    </source>
</evidence>
<evidence type="ECO:0000256" key="8">
    <source>
        <dbReference type="ARBA" id="ARBA00049016"/>
    </source>
</evidence>
<dbReference type="GO" id="GO:0015513">
    <property type="term" value="F:high-affinity secondary active nitrite transmembrane transporter activity"/>
    <property type="evidence" value="ECO:0007669"/>
    <property type="project" value="TreeGrafter"/>
</dbReference>
<comment type="subunit">
    <text evidence="2">Homopentamer.</text>
</comment>
<dbReference type="PANTHER" id="PTHR30520:SF6">
    <property type="entry name" value="FORMATE_NITRATE FAMILY TRANSPORTER (EUROFUNG)"/>
    <property type="match status" value="1"/>
</dbReference>
<evidence type="ECO:0000256" key="2">
    <source>
        <dbReference type="ARBA" id="ARBA00011255"/>
    </source>
</evidence>
<evidence type="ECO:0000256" key="7">
    <source>
        <dbReference type="ARBA" id="ARBA00047693"/>
    </source>
</evidence>
<keyword evidence="3 12" id="KW-0812">Transmembrane</keyword>